<proteinExistence type="predicted"/>
<comment type="caution">
    <text evidence="1">The sequence shown here is derived from an EMBL/GenBank/DDBJ whole genome shotgun (WGS) entry which is preliminary data.</text>
</comment>
<dbReference type="PANTHER" id="PTHR45913">
    <property type="entry name" value="EPM2A-INTERACTING PROTEIN 1"/>
    <property type="match status" value="1"/>
</dbReference>
<reference evidence="1" key="1">
    <citation type="submission" date="2020-08" db="EMBL/GenBank/DDBJ databases">
        <title>Multicomponent nature underlies the extraordinary mechanical properties of spider dragline silk.</title>
        <authorList>
            <person name="Kono N."/>
            <person name="Nakamura H."/>
            <person name="Mori M."/>
            <person name="Yoshida Y."/>
            <person name="Ohtoshi R."/>
            <person name="Malay A.D."/>
            <person name="Moran D.A.P."/>
            <person name="Tomita M."/>
            <person name="Numata K."/>
            <person name="Arakawa K."/>
        </authorList>
    </citation>
    <scope>NUCLEOTIDE SEQUENCE</scope>
</reference>
<sequence>MKGNDVNQQVVTLVKKHLESLTEYFARYYPKNADPRHGNMWIIGLFAGKIQDKNLSMHLKESLIDLRRNYKFHSSLSRSQFWLFIKSEYPFLSEQTMKILIQFSTTYLCEMAFSSVTAIKPGTDLSLK</sequence>
<evidence type="ECO:0000313" key="2">
    <source>
        <dbReference type="Proteomes" id="UP000887159"/>
    </source>
</evidence>
<dbReference type="PANTHER" id="PTHR45913:SF19">
    <property type="entry name" value="LOW QUALITY PROTEIN: ZINC FINGER BED DOMAIN-CONTAINING PROTEIN 5-LIKE"/>
    <property type="match status" value="1"/>
</dbReference>
<dbReference type="AlphaFoldDB" id="A0A8X6V7B8"/>
<keyword evidence="2" id="KW-1185">Reference proteome</keyword>
<dbReference type="EMBL" id="BMAU01021198">
    <property type="protein sequence ID" value="GFX97607.1"/>
    <property type="molecule type" value="Genomic_DNA"/>
</dbReference>
<protein>
    <submittedName>
        <fullName evidence="1">SCAN domain-containing protein 3</fullName>
    </submittedName>
</protein>
<evidence type="ECO:0000313" key="1">
    <source>
        <dbReference type="EMBL" id="GFX97607.1"/>
    </source>
</evidence>
<organism evidence="1 2">
    <name type="scientific">Trichonephila clavipes</name>
    <name type="common">Golden silk orbweaver</name>
    <name type="synonym">Nephila clavipes</name>
    <dbReference type="NCBI Taxonomy" id="2585209"/>
    <lineage>
        <taxon>Eukaryota</taxon>
        <taxon>Metazoa</taxon>
        <taxon>Ecdysozoa</taxon>
        <taxon>Arthropoda</taxon>
        <taxon>Chelicerata</taxon>
        <taxon>Arachnida</taxon>
        <taxon>Araneae</taxon>
        <taxon>Araneomorphae</taxon>
        <taxon>Entelegynae</taxon>
        <taxon>Araneoidea</taxon>
        <taxon>Nephilidae</taxon>
        <taxon>Trichonephila</taxon>
    </lineage>
</organism>
<gene>
    <name evidence="1" type="primary">ZBED9</name>
    <name evidence="1" type="ORF">TNCV_2841671</name>
</gene>
<dbReference type="Proteomes" id="UP000887159">
    <property type="component" value="Unassembled WGS sequence"/>
</dbReference>
<name>A0A8X6V7B8_TRICX</name>
<accession>A0A8X6V7B8</accession>